<accession>A8JGB6</accession>
<proteinExistence type="predicted"/>
<evidence type="ECO:0000313" key="2">
    <source>
        <dbReference type="Proteomes" id="UP000006906"/>
    </source>
</evidence>
<keyword evidence="2" id="KW-1185">Reference proteome</keyword>
<dbReference type="AlphaFoldDB" id="A8JGB6"/>
<dbReference type="InParanoid" id="A8JGB6"/>
<organism evidence="1 2">
    <name type="scientific">Chlamydomonas reinhardtii</name>
    <name type="common">Chlamydomonas smithii</name>
    <dbReference type="NCBI Taxonomy" id="3055"/>
    <lineage>
        <taxon>Eukaryota</taxon>
        <taxon>Viridiplantae</taxon>
        <taxon>Chlorophyta</taxon>
        <taxon>core chlorophytes</taxon>
        <taxon>Chlorophyceae</taxon>
        <taxon>CS clade</taxon>
        <taxon>Chlamydomonadales</taxon>
        <taxon>Chlamydomonadaceae</taxon>
        <taxon>Chlamydomonas</taxon>
    </lineage>
</organism>
<dbReference type="EMBL" id="CM008966">
    <property type="protein sequence ID" value="PNW83300.1"/>
    <property type="molecule type" value="Genomic_DNA"/>
</dbReference>
<protein>
    <submittedName>
        <fullName evidence="1">Uncharacterized protein</fullName>
    </submittedName>
</protein>
<name>A8JGB6_CHLRE</name>
<dbReference type="Proteomes" id="UP000006906">
    <property type="component" value="Chromosome 5"/>
</dbReference>
<gene>
    <name evidence="1" type="ORF">CHLRE_05g231002v5</name>
</gene>
<sequence length="143" mass="15182">MGIVRADNAAERLRKSLKEQGFSNKQAAALLKTFSGTNDLLKQSSFDVRMNDLSSAVGKLNSEVGKLSVEVGKLSVEVKTLSSATTQTTDGNNLSSAMNVRTTRIQVLLVVIIAGRLLLSSPEALADSFIGKMLTALLSILAN</sequence>
<reference evidence="1 2" key="1">
    <citation type="journal article" date="2007" name="Science">
        <title>The Chlamydomonas genome reveals the evolution of key animal and plant functions.</title>
        <authorList>
            <person name="Merchant S.S."/>
            <person name="Prochnik S.E."/>
            <person name="Vallon O."/>
            <person name="Harris E.H."/>
            <person name="Karpowicz S.J."/>
            <person name="Witman G.B."/>
            <person name="Terry A."/>
            <person name="Salamov A."/>
            <person name="Fritz-Laylin L.K."/>
            <person name="Marechal-Drouard L."/>
            <person name="Marshall W.F."/>
            <person name="Qu L.H."/>
            <person name="Nelson D.R."/>
            <person name="Sanderfoot A.A."/>
            <person name="Spalding M.H."/>
            <person name="Kapitonov V.V."/>
            <person name="Ren Q."/>
            <person name="Ferris P."/>
            <person name="Lindquist E."/>
            <person name="Shapiro H."/>
            <person name="Lucas S.M."/>
            <person name="Grimwood J."/>
            <person name="Schmutz J."/>
            <person name="Cardol P."/>
            <person name="Cerutti H."/>
            <person name="Chanfreau G."/>
            <person name="Chen C.L."/>
            <person name="Cognat V."/>
            <person name="Croft M.T."/>
            <person name="Dent R."/>
            <person name="Dutcher S."/>
            <person name="Fernandez E."/>
            <person name="Fukuzawa H."/>
            <person name="Gonzalez-Ballester D."/>
            <person name="Gonzalez-Halphen D."/>
            <person name="Hallmann A."/>
            <person name="Hanikenne M."/>
            <person name="Hippler M."/>
            <person name="Inwood W."/>
            <person name="Jabbari K."/>
            <person name="Kalanon M."/>
            <person name="Kuras R."/>
            <person name="Lefebvre P.A."/>
            <person name="Lemaire S.D."/>
            <person name="Lobanov A.V."/>
            <person name="Lohr M."/>
            <person name="Manuell A."/>
            <person name="Meier I."/>
            <person name="Mets L."/>
            <person name="Mittag M."/>
            <person name="Mittelmeier T."/>
            <person name="Moroney J.V."/>
            <person name="Moseley J."/>
            <person name="Napoli C."/>
            <person name="Nedelcu A.M."/>
            <person name="Niyogi K."/>
            <person name="Novoselov S.V."/>
            <person name="Paulsen I.T."/>
            <person name="Pazour G."/>
            <person name="Purton S."/>
            <person name="Ral J.P."/>
            <person name="Riano-Pachon D.M."/>
            <person name="Riekhof W."/>
            <person name="Rymarquis L."/>
            <person name="Schroda M."/>
            <person name="Stern D."/>
            <person name="Umen J."/>
            <person name="Willows R."/>
            <person name="Wilson N."/>
            <person name="Zimmer S.L."/>
            <person name="Allmer J."/>
            <person name="Balk J."/>
            <person name="Bisova K."/>
            <person name="Chen C.J."/>
            <person name="Elias M."/>
            <person name="Gendler K."/>
            <person name="Hauser C."/>
            <person name="Lamb M.R."/>
            <person name="Ledford H."/>
            <person name="Long J.C."/>
            <person name="Minagawa J."/>
            <person name="Page M.D."/>
            <person name="Pan J."/>
            <person name="Pootakham W."/>
            <person name="Roje S."/>
            <person name="Rose A."/>
            <person name="Stahlberg E."/>
            <person name="Terauchi A.M."/>
            <person name="Yang P."/>
            <person name="Ball S."/>
            <person name="Bowler C."/>
            <person name="Dieckmann C.L."/>
            <person name="Gladyshev V.N."/>
            <person name="Green P."/>
            <person name="Jorgensen R."/>
            <person name="Mayfield S."/>
            <person name="Mueller-Roeber B."/>
            <person name="Rajamani S."/>
            <person name="Sayre R.T."/>
            <person name="Brokstein P."/>
            <person name="Dubchak I."/>
            <person name="Goodstein D."/>
            <person name="Hornick L."/>
            <person name="Huang Y.W."/>
            <person name="Jhaveri J."/>
            <person name="Luo Y."/>
            <person name="Martinez D."/>
            <person name="Ngau W.C."/>
            <person name="Otillar B."/>
            <person name="Poliakov A."/>
            <person name="Porter A."/>
            <person name="Szajkowski L."/>
            <person name="Werner G."/>
            <person name="Zhou K."/>
            <person name="Grigoriev I.V."/>
            <person name="Rokhsar D.S."/>
            <person name="Grossman A.R."/>
        </authorList>
    </citation>
    <scope>NUCLEOTIDE SEQUENCE [LARGE SCALE GENOMIC DNA]</scope>
    <source>
        <strain evidence="2">CC-503</strain>
    </source>
</reference>
<dbReference type="PaxDb" id="3055-EDO97064"/>
<dbReference type="GeneID" id="5727802"/>
<evidence type="ECO:0000313" key="1">
    <source>
        <dbReference type="EMBL" id="PNW83300.1"/>
    </source>
</evidence>
<dbReference type="Gramene" id="PNW83300">
    <property type="protein sequence ID" value="PNW83300"/>
    <property type="gene ID" value="CHLRE_05g231002v5"/>
</dbReference>
<dbReference type="HOGENOM" id="CLU_1808946_0_0_1"/>
<dbReference type="KEGG" id="cre:CHLRE_05g231002v5"/>
<dbReference type="RefSeq" id="XP_001702263.1">
    <property type="nucleotide sequence ID" value="XM_001702211.2"/>
</dbReference>